<dbReference type="Gene3D" id="1.20.58.340">
    <property type="entry name" value="Magnesium transport protein CorA, transmembrane region"/>
    <property type="match status" value="1"/>
</dbReference>
<dbReference type="AlphaFoldDB" id="A0A7S9KRX7"/>
<dbReference type="Pfam" id="PF01544">
    <property type="entry name" value="CorA"/>
    <property type="match status" value="1"/>
</dbReference>
<protein>
    <recommendedName>
        <fullName evidence="9">Mg2+ transporter protein, CorA-like/Zinc transport protein ZntB</fullName>
    </recommendedName>
</protein>
<feature type="region of interest" description="Disordered" evidence="5">
    <location>
        <begin position="1061"/>
        <end position="1092"/>
    </location>
</feature>
<dbReference type="GO" id="GO:0050897">
    <property type="term" value="F:cobalt ion binding"/>
    <property type="evidence" value="ECO:0007669"/>
    <property type="project" value="TreeGrafter"/>
</dbReference>
<evidence type="ECO:0000256" key="6">
    <source>
        <dbReference type="SAM" id="Phobius"/>
    </source>
</evidence>
<feature type="compositionally biased region" description="Basic residues" evidence="5">
    <location>
        <begin position="1083"/>
        <end position="1092"/>
    </location>
</feature>
<keyword evidence="8" id="KW-1185">Reference proteome</keyword>
<feature type="region of interest" description="Disordered" evidence="5">
    <location>
        <begin position="837"/>
        <end position="870"/>
    </location>
</feature>
<dbReference type="PANTHER" id="PTHR46494">
    <property type="entry name" value="CORA FAMILY METAL ION TRANSPORTER (EUROFUNG)"/>
    <property type="match status" value="1"/>
</dbReference>
<name>A0A7S9KRX7_EPIFF</name>
<feature type="compositionally biased region" description="Polar residues" evidence="5">
    <location>
        <begin position="50"/>
        <end position="64"/>
    </location>
</feature>
<evidence type="ECO:0008006" key="9">
    <source>
        <dbReference type="Google" id="ProtNLM"/>
    </source>
</evidence>
<evidence type="ECO:0000256" key="2">
    <source>
        <dbReference type="ARBA" id="ARBA00022692"/>
    </source>
</evidence>
<keyword evidence="2 6" id="KW-0812">Transmembrane</keyword>
<dbReference type="Proteomes" id="UP000594364">
    <property type="component" value="Chromosome 3"/>
</dbReference>
<keyword evidence="4 6" id="KW-0472">Membrane</keyword>
<evidence type="ECO:0000256" key="5">
    <source>
        <dbReference type="SAM" id="MobiDB-lite"/>
    </source>
</evidence>
<evidence type="ECO:0000256" key="3">
    <source>
        <dbReference type="ARBA" id="ARBA00022989"/>
    </source>
</evidence>
<reference evidence="7 8" key="1">
    <citation type="journal article" date="2018" name="PLoS Genet.">
        <title>Repeat elements organise 3D genome structure and mediate transcription in the filamentous fungus Epichloe festucae.</title>
        <authorList>
            <person name="Winter D.J."/>
            <person name="Ganley A.R.D."/>
            <person name="Young C.A."/>
            <person name="Liachko I."/>
            <person name="Schardl C.L."/>
            <person name="Dupont P.Y."/>
            <person name="Berry D."/>
            <person name="Ram A."/>
            <person name="Scott B."/>
            <person name="Cox M.P."/>
        </authorList>
    </citation>
    <scope>NUCLEOTIDE SEQUENCE [LARGE SCALE GENOMIC DNA]</scope>
    <source>
        <strain evidence="7 8">Fl1</strain>
    </source>
</reference>
<keyword evidence="3 6" id="KW-1133">Transmembrane helix</keyword>
<evidence type="ECO:0000256" key="4">
    <source>
        <dbReference type="ARBA" id="ARBA00023136"/>
    </source>
</evidence>
<proteinExistence type="predicted"/>
<comment type="subcellular location">
    <subcellularLocation>
        <location evidence="1">Cell membrane</location>
        <topology evidence="1">Multi-pass membrane protein</topology>
    </subcellularLocation>
</comment>
<feature type="region of interest" description="Disordered" evidence="5">
    <location>
        <begin position="1"/>
        <end position="76"/>
    </location>
</feature>
<dbReference type="EMBL" id="CP031387">
    <property type="protein sequence ID" value="QPG99834.1"/>
    <property type="molecule type" value="Genomic_DNA"/>
</dbReference>
<dbReference type="PANTHER" id="PTHR46494:SF1">
    <property type="entry name" value="CORA FAMILY METAL ION TRANSPORTER (EUROFUNG)"/>
    <property type="match status" value="1"/>
</dbReference>
<dbReference type="InterPro" id="IPR045863">
    <property type="entry name" value="CorA_TM1_TM2"/>
</dbReference>
<dbReference type="OrthoDB" id="5286874at2759"/>
<organism evidence="7 8">
    <name type="scientific">Epichloe festucae (strain Fl1)</name>
    <dbReference type="NCBI Taxonomy" id="877507"/>
    <lineage>
        <taxon>Eukaryota</taxon>
        <taxon>Fungi</taxon>
        <taxon>Dikarya</taxon>
        <taxon>Ascomycota</taxon>
        <taxon>Pezizomycotina</taxon>
        <taxon>Sordariomycetes</taxon>
        <taxon>Hypocreomycetidae</taxon>
        <taxon>Hypocreales</taxon>
        <taxon>Clavicipitaceae</taxon>
        <taxon>Epichloe</taxon>
    </lineage>
</organism>
<dbReference type="GO" id="GO:0000287">
    <property type="term" value="F:magnesium ion binding"/>
    <property type="evidence" value="ECO:0007669"/>
    <property type="project" value="TreeGrafter"/>
</dbReference>
<evidence type="ECO:0000313" key="7">
    <source>
        <dbReference type="EMBL" id="QPG99834.1"/>
    </source>
</evidence>
<feature type="compositionally biased region" description="Basic and acidic residues" evidence="5">
    <location>
        <begin position="160"/>
        <end position="169"/>
    </location>
</feature>
<dbReference type="InterPro" id="IPR002523">
    <property type="entry name" value="MgTranspt_CorA/ZnTranspt_ZntB"/>
</dbReference>
<feature type="compositionally biased region" description="Basic and acidic residues" evidence="5">
    <location>
        <begin position="845"/>
        <end position="857"/>
    </location>
</feature>
<evidence type="ECO:0000313" key="8">
    <source>
        <dbReference type="Proteomes" id="UP000594364"/>
    </source>
</evidence>
<dbReference type="SUPFAM" id="SSF144083">
    <property type="entry name" value="Magnesium transport protein CorA, transmembrane region"/>
    <property type="match status" value="1"/>
</dbReference>
<feature type="transmembrane region" description="Helical" evidence="6">
    <location>
        <begin position="953"/>
        <end position="977"/>
    </location>
</feature>
<feature type="region of interest" description="Disordered" evidence="5">
    <location>
        <begin position="142"/>
        <end position="174"/>
    </location>
</feature>
<dbReference type="GO" id="GO:0015087">
    <property type="term" value="F:cobalt ion transmembrane transporter activity"/>
    <property type="evidence" value="ECO:0007669"/>
    <property type="project" value="TreeGrafter"/>
</dbReference>
<evidence type="ECO:0000256" key="1">
    <source>
        <dbReference type="ARBA" id="ARBA00004651"/>
    </source>
</evidence>
<feature type="transmembrane region" description="Helical" evidence="6">
    <location>
        <begin position="989"/>
        <end position="1010"/>
    </location>
</feature>
<dbReference type="GO" id="GO:0015095">
    <property type="term" value="F:magnesium ion transmembrane transporter activity"/>
    <property type="evidence" value="ECO:0007669"/>
    <property type="project" value="TreeGrafter"/>
</dbReference>
<sequence length="1092" mass="124545">MTSYVFEGRSRRPRVHFAETDEESDHPGRAQASWNNAPQSSSRRRRYRSCNNDCYVSESESGQLPSLPRSERPRLEHLKRRAPLIYEDRGSDKASSASFPGRYGVEEIVVDDGQDDMYLRPPSPIGPDLDAYDEFDIKFHQPNTKDGELSELDSNTVDTDSAHPEDRDTPGTSTAKRLYVSQYTGNAEPGGNHTVKLTDLVDPKGKKRSLFKWLHIQQEVMRFNEFWLEASRQLHFSELERTAITKLRADIQKHCIKTRQNPGGAKVGYMEPRCFEVPFMTVSNKISGQEKPTGSARWICLPYFSLQKYSGFLSGSTVNDFPAQTLLQAQYSRTTEQRDMQQAVCRLNTTRENKCYHIAQLWCLILDNSLLITCGAISEADLCRDYIDLKSQPAPETAASRLFGRVIVKYGNAVTWNLPAAACPTWFKFLSNFNAFWPRNLEFRYSSQVLAAKHWPKILQFASRPQGSVMLSMQIVPRPSPLRALLETIDPEVLEHKALKECPRHQEYFHVLTRQPIEIRLKTGDKDGASLENLKEQLVLAEIFLTNQVSYADQRAYRSCGDATREGVHHYLVKQASQVQEKASDSIRIMHEDRLEIFNAATNMFSLFFPADFDGPTTRKFWGAIKLLVQIPQLDEDSALNINSTGQRVTTEVKLILNDVSQYIQLFQKTMSYANDQDRDSIDPPRQFVIAWLHVVSGLISTFEHGDTWLVHMLKAKTLVLDGMSRIMQGISSRSLLDDSVVLPLEIVSLFSLNLLRDQVGKSDDIMETYAQYLALLDAEITSQPSDRTYQHRLDLVQQETTVIKRTLAKQRTILASVRANISVRVVTSLFTGATDDGPWRQRRQKEGAFRRDDPTHLDSGPRPYYGQPYEPALKRHDDEYLEMDDQEPTNLEAASKLSPIDELGFRGLFLTDCIQLVEQREFDLRRHTDFADDLERVVEYSIDWTRDRQENAVYAFTIVTVVFLPLSAISSIFGMNSSDVRDMAYGQWLYWAIALPVTALIIFLGLWWMGELGNVVKWVSGRQTNRITNAGYVPGVAPKAPKSTKSRTYVVEAKPDAEHPEARVLEGASPRPIEYVPERSITRRSRRRSRS</sequence>
<dbReference type="GO" id="GO:0005886">
    <property type="term" value="C:plasma membrane"/>
    <property type="evidence" value="ECO:0007669"/>
    <property type="project" value="UniProtKB-SubCell"/>
</dbReference>
<gene>
    <name evidence="7" type="ORF">C2857_002673</name>
</gene>
<accession>A0A7S9KRX7</accession>